<dbReference type="PROSITE" id="PS51729">
    <property type="entry name" value="GNAT_YJDJ"/>
    <property type="match status" value="1"/>
</dbReference>
<feature type="non-terminal residue" evidence="2">
    <location>
        <position position="55"/>
    </location>
</feature>
<dbReference type="InterPro" id="IPR031165">
    <property type="entry name" value="GNAT_YJDJ"/>
</dbReference>
<dbReference type="EMBL" id="VSBS01001025">
    <property type="protein sequence ID" value="TXS99374.1"/>
    <property type="molecule type" value="Genomic_DNA"/>
</dbReference>
<dbReference type="AlphaFoldDB" id="A0A5C9AH56"/>
<dbReference type="GO" id="GO:0016740">
    <property type="term" value="F:transferase activity"/>
    <property type="evidence" value="ECO:0007669"/>
    <property type="project" value="UniProtKB-KW"/>
</dbReference>
<proteinExistence type="predicted"/>
<sequence>MEIREGHNKFYINDKQGKQIAEIVFVPTGENLAIIEHTDVDESLKGQGIGKQLVA</sequence>
<name>A0A5C9AH56_ECOLX</name>
<evidence type="ECO:0000313" key="3">
    <source>
        <dbReference type="Proteomes" id="UP000321461"/>
    </source>
</evidence>
<feature type="domain" description="N-acetyltransferase" evidence="1">
    <location>
        <begin position="2"/>
        <end position="55"/>
    </location>
</feature>
<dbReference type="Pfam" id="PF14542">
    <property type="entry name" value="Acetyltransf_CG"/>
    <property type="match status" value="1"/>
</dbReference>
<gene>
    <name evidence="2" type="ORF">FWK02_23115</name>
</gene>
<comment type="caution">
    <text evidence="2">The sequence shown here is derived from an EMBL/GenBank/DDBJ whole genome shotgun (WGS) entry which is preliminary data.</text>
</comment>
<organism evidence="2 3">
    <name type="scientific">Escherichia coli</name>
    <dbReference type="NCBI Taxonomy" id="562"/>
    <lineage>
        <taxon>Bacteria</taxon>
        <taxon>Pseudomonadati</taxon>
        <taxon>Pseudomonadota</taxon>
        <taxon>Gammaproteobacteria</taxon>
        <taxon>Enterobacterales</taxon>
        <taxon>Enterobacteriaceae</taxon>
        <taxon>Escherichia</taxon>
    </lineage>
</organism>
<dbReference type="InterPro" id="IPR016181">
    <property type="entry name" value="Acyl_CoA_acyltransferase"/>
</dbReference>
<keyword evidence="2" id="KW-0808">Transferase</keyword>
<accession>A0A5C9AH56</accession>
<protein>
    <submittedName>
        <fullName evidence="2">GNAT family N-acetyltransferase</fullName>
    </submittedName>
</protein>
<dbReference type="Gene3D" id="3.40.630.30">
    <property type="match status" value="1"/>
</dbReference>
<reference evidence="2 3" key="1">
    <citation type="submission" date="2019-08" db="EMBL/GenBank/DDBJ databases">
        <title>Whole genome analysis of cultivated E. coli strains isolated from CD patients and healthy donors.</title>
        <authorList>
            <person name="Siniagina M.N."/>
            <person name="Markelova M.I."/>
            <person name="Laikov A.V."/>
            <person name="Boulygina E.A."/>
            <person name="Khusnutdinova D.R."/>
            <person name="Kharchenko A."/>
            <person name="Grigoryeva T.V."/>
        </authorList>
    </citation>
    <scope>NUCLEOTIDE SEQUENCE [LARGE SCALE GENOMIC DNA]</scope>
    <source>
        <strain evidence="2 3">3_77_5</strain>
    </source>
</reference>
<dbReference type="SUPFAM" id="SSF55729">
    <property type="entry name" value="Acyl-CoA N-acyltransferases (Nat)"/>
    <property type="match status" value="1"/>
</dbReference>
<evidence type="ECO:0000259" key="1">
    <source>
        <dbReference type="PROSITE" id="PS51729"/>
    </source>
</evidence>
<evidence type="ECO:0000313" key="2">
    <source>
        <dbReference type="EMBL" id="TXS99374.1"/>
    </source>
</evidence>
<dbReference type="Proteomes" id="UP000321461">
    <property type="component" value="Unassembled WGS sequence"/>
</dbReference>